<feature type="compositionally biased region" description="Acidic residues" evidence="1">
    <location>
        <begin position="470"/>
        <end position="480"/>
    </location>
</feature>
<evidence type="ECO:0000313" key="3">
    <source>
        <dbReference type="Proteomes" id="UP000235330"/>
    </source>
</evidence>
<feature type="compositionally biased region" description="Low complexity" evidence="1">
    <location>
        <begin position="415"/>
        <end position="437"/>
    </location>
</feature>
<feature type="region of interest" description="Disordered" evidence="1">
    <location>
        <begin position="414"/>
        <end position="480"/>
    </location>
</feature>
<dbReference type="RefSeq" id="WP_102517032.1">
    <property type="nucleotide sequence ID" value="NZ_CAWNSM010000057.1"/>
</dbReference>
<dbReference type="Proteomes" id="UP000235330">
    <property type="component" value="Unassembled WGS sequence"/>
</dbReference>
<dbReference type="AlphaFoldDB" id="A0A2N7F7W4"/>
<gene>
    <name evidence="2" type="ORF">BCU17_04910</name>
</gene>
<name>A0A2N7F7W4_VIBSP</name>
<dbReference type="EMBL" id="MCWU01000057">
    <property type="protein sequence ID" value="PMJ62281.1"/>
    <property type="molecule type" value="Genomic_DNA"/>
</dbReference>
<proteinExistence type="predicted"/>
<organism evidence="2 3">
    <name type="scientific">Vibrio splendidus</name>
    <dbReference type="NCBI Taxonomy" id="29497"/>
    <lineage>
        <taxon>Bacteria</taxon>
        <taxon>Pseudomonadati</taxon>
        <taxon>Pseudomonadota</taxon>
        <taxon>Gammaproteobacteria</taxon>
        <taxon>Vibrionales</taxon>
        <taxon>Vibrionaceae</taxon>
        <taxon>Vibrio</taxon>
    </lineage>
</organism>
<feature type="compositionally biased region" description="Basic and acidic residues" evidence="1">
    <location>
        <begin position="438"/>
        <end position="469"/>
    </location>
</feature>
<accession>A0A2N7F7W4</accession>
<protein>
    <submittedName>
        <fullName evidence="2">Uncharacterized protein</fullName>
    </submittedName>
</protein>
<evidence type="ECO:0000313" key="2">
    <source>
        <dbReference type="EMBL" id="PMJ62281.1"/>
    </source>
</evidence>
<sequence>MKISNIIIICILIIGNMNLSYAGGGAVAFMKLKPPVIVPDGDVSDWNEIKNKKYDNLVHIIHEESGIEFYTLEHKREEKNISGIVEKNVRSFLLKVPKESELQDALITLRQMKDGKFVNFREPVHLNYFLAPPPVSEDVSTVDQYIKIGRGLIRDNERGEWIKDNNWSNIEDTKGIFNGNLFLTSKEIYSLTGEKLIRTYYPIRNKAALGGSATSFLVNSLDDDNYEYLELTIPEFVFTDHKRRIFITYTFNRGSKESIEISDNLFPSLGRGVSAHAAICDPSCPHDPYEALESFYEDGVSVQISGTGQLGPFLGTMSVTTNFEDTLADVSGSLGNPDVSLELGVAVFNTSNLSAITEGLFASASYDFNAIVGPGVTMATSPDLSVVGLGGTFGITGLPGYNLAAGWGIDGGGVSTSPDTTNDNTSSGNNNSGNGNSDNDHDWGSDHDSWGHDDDHGPSYGGNDDHDWSNDDDDNSGYFD</sequence>
<evidence type="ECO:0000256" key="1">
    <source>
        <dbReference type="SAM" id="MobiDB-lite"/>
    </source>
</evidence>
<comment type="caution">
    <text evidence="2">The sequence shown here is derived from an EMBL/GenBank/DDBJ whole genome shotgun (WGS) entry which is preliminary data.</text>
</comment>
<reference evidence="3" key="1">
    <citation type="submission" date="2016-07" db="EMBL/GenBank/DDBJ databases">
        <title>Nontailed viruses are major unrecognized killers of bacteria in the ocean.</title>
        <authorList>
            <person name="Kauffman K."/>
            <person name="Hussain F."/>
            <person name="Yang J."/>
            <person name="Arevalo P."/>
            <person name="Brown J."/>
            <person name="Cutler M."/>
            <person name="Kelly L."/>
            <person name="Polz M.F."/>
        </authorList>
    </citation>
    <scope>NUCLEOTIDE SEQUENCE [LARGE SCALE GENOMIC DNA]</scope>
    <source>
        <strain evidence="3">10N.261.55.E11</strain>
    </source>
</reference>